<keyword evidence="1" id="KW-0472">Membrane</keyword>
<evidence type="ECO:0000313" key="3">
    <source>
        <dbReference type="Proteomes" id="UP000198588"/>
    </source>
</evidence>
<evidence type="ECO:0000256" key="1">
    <source>
        <dbReference type="SAM" id="Phobius"/>
    </source>
</evidence>
<proteinExistence type="predicted"/>
<keyword evidence="1" id="KW-0812">Transmembrane</keyword>
<keyword evidence="1" id="KW-1133">Transmembrane helix</keyword>
<dbReference type="RefSeq" id="WP_244529999.1">
    <property type="nucleotide sequence ID" value="NZ_FMXM01000039.1"/>
</dbReference>
<feature type="transmembrane region" description="Helical" evidence="1">
    <location>
        <begin position="50"/>
        <end position="70"/>
    </location>
</feature>
<organism evidence="2 3">
    <name type="scientific">Mesorhizobium qingshengii</name>
    <dbReference type="NCBI Taxonomy" id="1165689"/>
    <lineage>
        <taxon>Bacteria</taxon>
        <taxon>Pseudomonadati</taxon>
        <taxon>Pseudomonadota</taxon>
        <taxon>Alphaproteobacteria</taxon>
        <taxon>Hyphomicrobiales</taxon>
        <taxon>Phyllobacteriaceae</taxon>
        <taxon>Mesorhizobium</taxon>
    </lineage>
</organism>
<accession>A0A1G5ZXB0</accession>
<feature type="transmembrane region" description="Helical" evidence="1">
    <location>
        <begin position="82"/>
        <end position="103"/>
    </location>
</feature>
<protein>
    <submittedName>
        <fullName evidence="2">Uncharacterized protein</fullName>
    </submittedName>
</protein>
<sequence>MAQELAVITNAQEEYIFVFMASVLVTIVLISILFPAQFTADPLTAVGQTGMWLLIVFVTPLVLLVALTLYTDSSRTAVNRDIPMVLGLGLPVLLTILVQWVFVRWRVKRDMIGGKAS</sequence>
<evidence type="ECO:0000313" key="2">
    <source>
        <dbReference type="EMBL" id="SDA99126.1"/>
    </source>
</evidence>
<dbReference type="EMBL" id="FMXM01000039">
    <property type="protein sequence ID" value="SDA99126.1"/>
    <property type="molecule type" value="Genomic_DNA"/>
</dbReference>
<dbReference type="AlphaFoldDB" id="A0A1G5ZXB0"/>
<gene>
    <name evidence="2" type="ORF">SAMN02927914_06465</name>
</gene>
<dbReference type="STRING" id="1165689.SAMN02927914_06465"/>
<reference evidence="2 3" key="1">
    <citation type="submission" date="2016-10" db="EMBL/GenBank/DDBJ databases">
        <authorList>
            <person name="de Groot N.N."/>
        </authorList>
    </citation>
    <scope>NUCLEOTIDE SEQUENCE [LARGE SCALE GENOMIC DNA]</scope>
    <source>
        <strain evidence="2 3">CGMCC 1.12097</strain>
    </source>
</reference>
<name>A0A1G5ZXB0_9HYPH</name>
<dbReference type="Proteomes" id="UP000198588">
    <property type="component" value="Unassembled WGS sequence"/>
</dbReference>
<feature type="transmembrane region" description="Helical" evidence="1">
    <location>
        <begin position="15"/>
        <end position="38"/>
    </location>
</feature>